<evidence type="ECO:0000256" key="9">
    <source>
        <dbReference type="ARBA" id="ARBA00048233"/>
    </source>
</evidence>
<proteinExistence type="inferred from homology"/>
<evidence type="ECO:0000256" key="10">
    <source>
        <dbReference type="ARBA" id="ARBA00048881"/>
    </source>
</evidence>
<keyword evidence="4" id="KW-0479">Metal-binding</keyword>
<dbReference type="GO" id="GO:0046872">
    <property type="term" value="F:metal ion binding"/>
    <property type="evidence" value="ECO:0007669"/>
    <property type="project" value="UniProtKB-KW"/>
</dbReference>
<dbReference type="InterPro" id="IPR008922">
    <property type="entry name" value="Di-copper_centre_dom_sf"/>
</dbReference>
<reference evidence="13 14" key="1">
    <citation type="journal article" date="2012" name="BMC Genomics">
        <title>Sequencing the genome of Marssonina brunnea reveals fungus-poplar co-evolution.</title>
        <authorList>
            <person name="Zhu S."/>
            <person name="Cao Y.-Z."/>
            <person name="Jiang C."/>
            <person name="Tan B.-Y."/>
            <person name="Wang Z."/>
            <person name="Feng S."/>
            <person name="Zhang L."/>
            <person name="Su X.-H."/>
            <person name="Brejova B."/>
            <person name="Vinar T."/>
            <person name="Xu M."/>
            <person name="Wang M.-X."/>
            <person name="Zhang S.-G."/>
            <person name="Huang M.-R."/>
            <person name="Wu R."/>
            <person name="Zhou Y."/>
        </authorList>
    </citation>
    <scope>NUCLEOTIDE SEQUENCE [LARGE SCALE GENOMIC DNA]</scope>
    <source>
        <strain evidence="13 14">MB_m1</strain>
    </source>
</reference>
<dbReference type="Gene3D" id="1.10.1280.10">
    <property type="entry name" value="Di-copper center containing domain from catechol oxidase"/>
    <property type="match status" value="1"/>
</dbReference>
<evidence type="ECO:0000256" key="8">
    <source>
        <dbReference type="ARBA" id="ARBA00023101"/>
    </source>
</evidence>
<keyword evidence="6" id="KW-0186">Copper</keyword>
<evidence type="ECO:0000259" key="11">
    <source>
        <dbReference type="PROSITE" id="PS00497"/>
    </source>
</evidence>
<organism evidence="13 14">
    <name type="scientific">Marssonina brunnea f. sp. multigermtubi (strain MB_m1)</name>
    <name type="common">Marssonina leaf spot fungus</name>
    <dbReference type="NCBI Taxonomy" id="1072389"/>
    <lineage>
        <taxon>Eukaryota</taxon>
        <taxon>Fungi</taxon>
        <taxon>Dikarya</taxon>
        <taxon>Ascomycota</taxon>
        <taxon>Pezizomycotina</taxon>
        <taxon>Leotiomycetes</taxon>
        <taxon>Helotiales</taxon>
        <taxon>Drepanopezizaceae</taxon>
        <taxon>Drepanopeziza</taxon>
    </lineage>
</organism>
<dbReference type="Pfam" id="PF18132">
    <property type="entry name" value="Tyrosinase_C"/>
    <property type="match status" value="1"/>
</dbReference>
<dbReference type="InterPro" id="IPR002227">
    <property type="entry name" value="Tyrosinase_Cu-bd"/>
</dbReference>
<name>K1WIM9_MARBU</name>
<evidence type="ECO:0000259" key="12">
    <source>
        <dbReference type="PROSITE" id="PS00498"/>
    </source>
</evidence>
<feature type="domain" description="Tyrosinase copper-binding" evidence="12">
    <location>
        <begin position="549"/>
        <end position="560"/>
    </location>
</feature>
<comment type="cofactor">
    <cofactor evidence="1">
        <name>Cu(2+)</name>
        <dbReference type="ChEBI" id="CHEBI:29036"/>
    </cofactor>
</comment>
<evidence type="ECO:0000256" key="5">
    <source>
        <dbReference type="ARBA" id="ARBA00023002"/>
    </source>
</evidence>
<dbReference type="PROSITE" id="PS00498">
    <property type="entry name" value="TYROSINASE_2"/>
    <property type="match status" value="1"/>
</dbReference>
<dbReference type="Gene3D" id="2.60.310.20">
    <property type="match status" value="1"/>
</dbReference>
<dbReference type="GO" id="GO:0042438">
    <property type="term" value="P:melanin biosynthetic process"/>
    <property type="evidence" value="ECO:0007669"/>
    <property type="project" value="UniProtKB-KW"/>
</dbReference>
<dbReference type="InterPro" id="IPR050316">
    <property type="entry name" value="Tyrosinase/Hemocyanin"/>
</dbReference>
<dbReference type="eggNOG" id="ENOG502R1BY">
    <property type="taxonomic scope" value="Eukaryota"/>
</dbReference>
<evidence type="ECO:0000256" key="1">
    <source>
        <dbReference type="ARBA" id="ARBA00001973"/>
    </source>
</evidence>
<dbReference type="InterPro" id="IPR041640">
    <property type="entry name" value="Tyrosinase_C"/>
</dbReference>
<dbReference type="PANTHER" id="PTHR11474">
    <property type="entry name" value="TYROSINASE FAMILY MEMBER"/>
    <property type="match status" value="1"/>
</dbReference>
<evidence type="ECO:0000256" key="3">
    <source>
        <dbReference type="ARBA" id="ARBA00011906"/>
    </source>
</evidence>
<keyword evidence="8" id="KW-0470">Melanin biosynthesis</keyword>
<evidence type="ECO:0000313" key="13">
    <source>
        <dbReference type="EMBL" id="EKD12042.1"/>
    </source>
</evidence>
<comment type="catalytic activity">
    <reaction evidence="10">
        <text>L-tyrosine + O2 = L-dopaquinone + H2O</text>
        <dbReference type="Rhea" id="RHEA:18117"/>
        <dbReference type="ChEBI" id="CHEBI:15377"/>
        <dbReference type="ChEBI" id="CHEBI:15379"/>
        <dbReference type="ChEBI" id="CHEBI:57924"/>
        <dbReference type="ChEBI" id="CHEBI:58315"/>
        <dbReference type="EC" id="1.14.18.1"/>
    </reaction>
</comment>
<keyword evidence="5" id="KW-0560">Oxidoreductase</keyword>
<dbReference type="OrthoDB" id="1658288at2759"/>
<gene>
    <name evidence="13" type="ORF">MBM_09776</name>
</gene>
<dbReference type="InParanoid" id="K1WIM9"/>
<dbReference type="GeneID" id="18765711"/>
<evidence type="ECO:0000256" key="2">
    <source>
        <dbReference type="ARBA" id="ARBA00009928"/>
    </source>
</evidence>
<dbReference type="Pfam" id="PF00264">
    <property type="entry name" value="Tyrosinase"/>
    <property type="match status" value="1"/>
</dbReference>
<comment type="catalytic activity">
    <reaction evidence="9">
        <text>2 L-dopa + O2 = 2 L-dopaquinone + 2 H2O</text>
        <dbReference type="Rhea" id="RHEA:34287"/>
        <dbReference type="ChEBI" id="CHEBI:15377"/>
        <dbReference type="ChEBI" id="CHEBI:15379"/>
        <dbReference type="ChEBI" id="CHEBI:57504"/>
        <dbReference type="ChEBI" id="CHEBI:57924"/>
        <dbReference type="EC" id="1.14.18.1"/>
    </reaction>
</comment>
<dbReference type="KEGG" id="mbe:MBM_09776"/>
<keyword evidence="14" id="KW-1185">Reference proteome</keyword>
<dbReference type="STRING" id="1072389.K1WIM9"/>
<dbReference type="EMBL" id="JH921469">
    <property type="protein sequence ID" value="EKD12042.1"/>
    <property type="molecule type" value="Genomic_DNA"/>
</dbReference>
<dbReference type="SUPFAM" id="SSF48056">
    <property type="entry name" value="Di-copper centre-containing domain"/>
    <property type="match status" value="1"/>
</dbReference>
<dbReference type="GO" id="GO:0004503">
    <property type="term" value="F:tyrosinase activity"/>
    <property type="evidence" value="ECO:0007669"/>
    <property type="project" value="UniProtKB-EC"/>
</dbReference>
<protein>
    <recommendedName>
        <fullName evidence="3">tyrosinase</fullName>
        <ecNumber evidence="3">1.14.18.1</ecNumber>
    </recommendedName>
</protein>
<feature type="domain" description="Tyrosinase copper-binding" evidence="11">
    <location>
        <begin position="354"/>
        <end position="371"/>
    </location>
</feature>
<evidence type="ECO:0000256" key="4">
    <source>
        <dbReference type="ARBA" id="ARBA00022723"/>
    </source>
</evidence>
<dbReference type="PROSITE" id="PS00497">
    <property type="entry name" value="TYROSINASE_1"/>
    <property type="match status" value="1"/>
</dbReference>
<evidence type="ECO:0000313" key="14">
    <source>
        <dbReference type="Proteomes" id="UP000006753"/>
    </source>
</evidence>
<sequence length="832" mass="92800">MNSSRYKFDISHVRVHEEHLLIELPFQAPGLVPGFLSYLVQCFLAVFTNRDVIFRYLCFEFAVLKTKQKKLFRAAERCCCVRPILSSFTLPKKMTPQKTNLSQDARSLLYNTGHAWWSVFVYASIQFDPDVELSLQPAEANFDNILVRKPGYSSRCCVPVRARKAGWLEAEVNKLAIGKHAAHGPRPKSTGSLHELEGQTRGSCLFPRLFLPAAMRSGLALREITVYATITTPTMLPQIIAPWTFLAVSWFVAAVPTASNGAQLQQPVYGIKGLQTGINRQTGSARPARRNILDLQKDIPAWSLYIQGLSAFQNQDDDYFLSFSQVAGIHGRPYIKWGNAEQGHNAPLTGYCTHGSVLFLPWHRPYLALFEELIGALIQDIVKAYPAENYATYKVAADNFRIPYWDWASIPTMPDVVNQPTVQIETPSGPQNVTNPTFRYNFKNFPLDPVNFPATEDLAWDAWLARYPHTVRGAEHDGDESNIDNANNALRSVDLKSMTWYALVKPVTFNEFGTEATGGISIESPHNQVHGSVGLNSGHMSYLSYSAFDPLFWLHHANVDRLHALWQVINSNSSLTPQIEEVGTFTLAQNTMASNTTPLTPFLTSADGPYFNSITAQQISTFGYTYPEIQDWKLSPAELKKDVSAAINRLYNPNPPIAKRGSGNMDTRDLLPGQRTREWSVGLRVSKFDLSGERFIVRLFLGGVPQNPKDWAMSSACVGSFPVFPPPTPKVGPLPVVEAFSELSLMEWLNKNRMNTPDTAAMSKYLQTNLEWRAQKFDGTVVPIESLPNLIVTVQDEMVTMGGAITELPHYGEKTVHVEVTKGRRGGYGGAS</sequence>
<keyword evidence="7" id="KW-0503">Monooxygenase</keyword>
<dbReference type="AlphaFoldDB" id="K1WIM9"/>
<dbReference type="PANTHER" id="PTHR11474:SF76">
    <property type="entry name" value="SHKT DOMAIN-CONTAINING PROTEIN"/>
    <property type="match status" value="1"/>
</dbReference>
<dbReference type="OMA" id="FENATMH"/>
<dbReference type="HOGENOM" id="CLU_013691_3_0_1"/>
<accession>K1WIM9</accession>
<comment type="similarity">
    <text evidence="2">Belongs to the tyrosinase family.</text>
</comment>
<dbReference type="PRINTS" id="PR00092">
    <property type="entry name" value="TYROSINASE"/>
</dbReference>
<dbReference type="Proteomes" id="UP000006753">
    <property type="component" value="Unassembled WGS sequence"/>
</dbReference>
<dbReference type="EC" id="1.14.18.1" evidence="3"/>
<evidence type="ECO:0000256" key="7">
    <source>
        <dbReference type="ARBA" id="ARBA00023033"/>
    </source>
</evidence>
<evidence type="ECO:0000256" key="6">
    <source>
        <dbReference type="ARBA" id="ARBA00023008"/>
    </source>
</evidence>